<dbReference type="SUPFAM" id="SSF117892">
    <property type="entry name" value="Band 7/SPFH domain"/>
    <property type="match status" value="1"/>
</dbReference>
<dbReference type="Proteomes" id="UP001597380">
    <property type="component" value="Unassembled WGS sequence"/>
</dbReference>
<evidence type="ECO:0000313" key="5">
    <source>
        <dbReference type="Proteomes" id="UP001597380"/>
    </source>
</evidence>
<gene>
    <name evidence="4" type="ORF">ACFSJ3_11115</name>
</gene>
<evidence type="ECO:0000256" key="1">
    <source>
        <dbReference type="ARBA" id="ARBA00004167"/>
    </source>
</evidence>
<organism evidence="4 5">
    <name type="scientific">Corallincola platygyrae</name>
    <dbReference type="NCBI Taxonomy" id="1193278"/>
    <lineage>
        <taxon>Bacteria</taxon>
        <taxon>Pseudomonadati</taxon>
        <taxon>Pseudomonadota</taxon>
        <taxon>Gammaproteobacteria</taxon>
        <taxon>Alteromonadales</taxon>
        <taxon>Psychromonadaceae</taxon>
        <taxon>Corallincola</taxon>
    </lineage>
</organism>
<dbReference type="RefSeq" id="WP_345339076.1">
    <property type="nucleotide sequence ID" value="NZ_BAABLI010000008.1"/>
</dbReference>
<reference evidence="5" key="1">
    <citation type="journal article" date="2019" name="Int. J. Syst. Evol. Microbiol.">
        <title>The Global Catalogue of Microorganisms (GCM) 10K type strain sequencing project: providing services to taxonomists for standard genome sequencing and annotation.</title>
        <authorList>
            <consortium name="The Broad Institute Genomics Platform"/>
            <consortium name="The Broad Institute Genome Sequencing Center for Infectious Disease"/>
            <person name="Wu L."/>
            <person name="Ma J."/>
        </authorList>
    </citation>
    <scope>NUCLEOTIDE SEQUENCE [LARGE SCALE GENOMIC DNA]</scope>
    <source>
        <strain evidence="5">CGMCC 1.10992</strain>
    </source>
</reference>
<feature type="transmembrane region" description="Helical" evidence="2">
    <location>
        <begin position="6"/>
        <end position="25"/>
    </location>
</feature>
<dbReference type="Pfam" id="PF01145">
    <property type="entry name" value="Band_7"/>
    <property type="match status" value="1"/>
</dbReference>
<evidence type="ECO:0000259" key="3">
    <source>
        <dbReference type="SMART" id="SM00244"/>
    </source>
</evidence>
<dbReference type="InterPro" id="IPR050710">
    <property type="entry name" value="Band7/mec-2_domain"/>
</dbReference>
<dbReference type="PANTHER" id="PTHR43327:SF10">
    <property type="entry name" value="STOMATIN-LIKE PROTEIN 2, MITOCHONDRIAL"/>
    <property type="match status" value="1"/>
</dbReference>
<keyword evidence="2" id="KW-1133">Transmembrane helix</keyword>
<dbReference type="EMBL" id="JBHUHT010000012">
    <property type="protein sequence ID" value="MFD2096537.1"/>
    <property type="molecule type" value="Genomic_DNA"/>
</dbReference>
<keyword evidence="2" id="KW-0472">Membrane</keyword>
<comment type="caution">
    <text evidence="4">The sequence shown here is derived from an EMBL/GenBank/DDBJ whole genome shotgun (WGS) entry which is preliminary data.</text>
</comment>
<dbReference type="InterPro" id="IPR001972">
    <property type="entry name" value="Stomatin_HflK_fam"/>
</dbReference>
<comment type="subcellular location">
    <subcellularLocation>
        <location evidence="1">Membrane</location>
        <topology evidence="1">Single-pass membrane protein</topology>
    </subcellularLocation>
</comment>
<name>A0ABW4XMR5_9GAMM</name>
<dbReference type="CDD" id="cd08829">
    <property type="entry name" value="SPFH_paraslipin"/>
    <property type="match status" value="1"/>
</dbReference>
<proteinExistence type="predicted"/>
<dbReference type="Gene3D" id="3.30.479.30">
    <property type="entry name" value="Band 7 domain"/>
    <property type="match status" value="1"/>
</dbReference>
<dbReference type="SMART" id="SM00244">
    <property type="entry name" value="PHB"/>
    <property type="match status" value="1"/>
</dbReference>
<accession>A0ABW4XMR5</accession>
<keyword evidence="5" id="KW-1185">Reference proteome</keyword>
<dbReference type="InterPro" id="IPR001107">
    <property type="entry name" value="Band_7"/>
</dbReference>
<dbReference type="PANTHER" id="PTHR43327">
    <property type="entry name" value="STOMATIN-LIKE PROTEIN 2, MITOCHONDRIAL"/>
    <property type="match status" value="1"/>
</dbReference>
<evidence type="ECO:0000256" key="2">
    <source>
        <dbReference type="SAM" id="Phobius"/>
    </source>
</evidence>
<evidence type="ECO:0000313" key="4">
    <source>
        <dbReference type="EMBL" id="MFD2096537.1"/>
    </source>
</evidence>
<protein>
    <submittedName>
        <fullName evidence="4">SPFH domain-containing protein</fullName>
    </submittedName>
</protein>
<feature type="domain" description="Band 7" evidence="3">
    <location>
        <begin position="20"/>
        <end position="178"/>
    </location>
</feature>
<dbReference type="InterPro" id="IPR036013">
    <property type="entry name" value="Band_7/SPFH_dom_sf"/>
</dbReference>
<sequence>MDASFLPYIIVALAIVVLYAGVVTVRQGFNYTIERFGKYTRTLAPGFHFVVPFIDKVGQRINMMEQVLDIPSQEVISADNAMVRIDALCFFMPVNAAKASYEVNDLEHALRQLTMTNIRTVLGSMEIDRMLSERDEINSRLLSVVDAAAEPWGLKVNRIEIKDINPPQDLVDAMANQMKAEREKRANILEAEGHRQAAILKAEGEKQSQILEAEGRREAAFRDAEAREREAEAEAKATKDVSEAIAAGDKNALNYFVAQSYVAAIEKLASAENQKVLVLPTETTGMLGALDGVKELLKGAKGS</sequence>
<dbReference type="PRINTS" id="PR00721">
    <property type="entry name" value="STOMATIN"/>
</dbReference>
<keyword evidence="2" id="KW-0812">Transmembrane</keyword>